<reference evidence="1 2" key="1">
    <citation type="submission" date="2018-05" db="EMBL/GenBank/DDBJ databases">
        <title>Chitinophaga sp. K3CV102501T nov., isolated from isolated from a monsoon evergreen broad-leaved forest soil.</title>
        <authorList>
            <person name="Lv Y."/>
        </authorList>
    </citation>
    <scope>NUCLEOTIDE SEQUENCE [LARGE SCALE GENOMIC DNA]</scope>
    <source>
        <strain evidence="1 2">GDMCC 1.1325</strain>
    </source>
</reference>
<dbReference type="RefSeq" id="WP_113618825.1">
    <property type="nucleotide sequence ID" value="NZ_QFFJ01000002.1"/>
</dbReference>
<gene>
    <name evidence="1" type="ORF">DF182_26755</name>
</gene>
<evidence type="ECO:0000313" key="1">
    <source>
        <dbReference type="EMBL" id="RBL90075.1"/>
    </source>
</evidence>
<organism evidence="1 2">
    <name type="scientific">Chitinophaga flava</name>
    <dbReference type="NCBI Taxonomy" id="2259036"/>
    <lineage>
        <taxon>Bacteria</taxon>
        <taxon>Pseudomonadati</taxon>
        <taxon>Bacteroidota</taxon>
        <taxon>Chitinophagia</taxon>
        <taxon>Chitinophagales</taxon>
        <taxon>Chitinophagaceae</taxon>
        <taxon>Chitinophaga</taxon>
    </lineage>
</organism>
<evidence type="ECO:0000313" key="2">
    <source>
        <dbReference type="Proteomes" id="UP000253410"/>
    </source>
</evidence>
<dbReference type="AlphaFoldDB" id="A0A365XWW7"/>
<comment type="caution">
    <text evidence="1">The sequence shown here is derived from an EMBL/GenBank/DDBJ whole genome shotgun (WGS) entry which is preliminary data.</text>
</comment>
<keyword evidence="2" id="KW-1185">Reference proteome</keyword>
<protein>
    <submittedName>
        <fullName evidence="1">Uncharacterized protein</fullName>
    </submittedName>
</protein>
<dbReference type="Proteomes" id="UP000253410">
    <property type="component" value="Unassembled WGS sequence"/>
</dbReference>
<accession>A0A365XWW7</accession>
<name>A0A365XWW7_9BACT</name>
<dbReference type="EMBL" id="QFFJ01000002">
    <property type="protein sequence ID" value="RBL90075.1"/>
    <property type="molecule type" value="Genomic_DNA"/>
</dbReference>
<proteinExistence type="predicted"/>
<dbReference type="OrthoDB" id="1119276at2"/>
<sequence length="141" mass="16440">MTDLWKIQNDDAFVKYAESELRLIGSLYENGYLFHINTREVTFINWFYGNPTCAIISQCEQWAAMGGDSGLTIWKQGATFDIEISGIFKLRQTGPVVIQILTDPWCEESAIWELNVLTFYMQKVRSFPDYIDREYADDVIW</sequence>